<proteinExistence type="inferred from homology"/>
<dbReference type="Proteomes" id="UP000198440">
    <property type="component" value="Unassembled WGS sequence"/>
</dbReference>
<keyword evidence="5 9" id="KW-0067">ATP-binding</keyword>
<dbReference type="GO" id="GO:0055052">
    <property type="term" value="C:ATP-binding cassette (ABC) transporter complex, substrate-binding subunit-containing"/>
    <property type="evidence" value="ECO:0007669"/>
    <property type="project" value="TreeGrafter"/>
</dbReference>
<dbReference type="Pfam" id="PF00005">
    <property type="entry name" value="ABC_tran"/>
    <property type="match status" value="1"/>
</dbReference>
<keyword evidence="7" id="KW-0472">Membrane</keyword>
<dbReference type="RefSeq" id="WP_089279914.1">
    <property type="nucleotide sequence ID" value="NZ_FZON01000062.1"/>
</dbReference>
<reference evidence="9 10" key="1">
    <citation type="submission" date="2017-06" db="EMBL/GenBank/DDBJ databases">
        <authorList>
            <person name="Kim H.J."/>
            <person name="Triplett B.A."/>
        </authorList>
    </citation>
    <scope>NUCLEOTIDE SEQUENCE [LARGE SCALE GENOMIC DNA]</scope>
    <source>
        <strain evidence="9 10">DSM 11445</strain>
    </source>
</reference>
<dbReference type="PROSITE" id="PS50893">
    <property type="entry name" value="ABC_TRANSPORTER_2"/>
    <property type="match status" value="1"/>
</dbReference>
<dbReference type="InterPro" id="IPR027417">
    <property type="entry name" value="P-loop_NTPase"/>
</dbReference>
<evidence type="ECO:0000256" key="3">
    <source>
        <dbReference type="ARBA" id="ARBA00022475"/>
    </source>
</evidence>
<dbReference type="Gene3D" id="2.40.50.100">
    <property type="match status" value="1"/>
</dbReference>
<organism evidence="9 10">
    <name type="scientific">Antarctobacter heliothermus</name>
    <dbReference type="NCBI Taxonomy" id="74033"/>
    <lineage>
        <taxon>Bacteria</taxon>
        <taxon>Pseudomonadati</taxon>
        <taxon>Pseudomonadota</taxon>
        <taxon>Alphaproteobacteria</taxon>
        <taxon>Rhodobacterales</taxon>
        <taxon>Roseobacteraceae</taxon>
        <taxon>Antarctobacter</taxon>
    </lineage>
</organism>
<dbReference type="GO" id="GO:0016887">
    <property type="term" value="F:ATP hydrolysis activity"/>
    <property type="evidence" value="ECO:0007669"/>
    <property type="project" value="InterPro"/>
</dbReference>
<comment type="similarity">
    <text evidence="1">Belongs to the ABC transporter superfamily.</text>
</comment>
<sequence length="344" mass="38087">MAEVELRNLRKDWDTATAVDDVSIKIENGEFLAILGPSGCGKSTTLFMLAGVYLPTSGDIMFDGARVNDVEARLRNVGIVFQSYALYPNMSVLQNILFPTRFQKTDDAQARAHEMAELVQITDLLGRRPSELSGGQQQRVALARALIKRPNLLLLDEPLSNLDATLRLSMRAEIRRITRELGVTTILVTHDQLEATTMADRVMCMNKGRIEQVGSAADLYLRPDTLFVAGFIGSPPINLIPPDRDVLSLPDRCHTLGLRPEALRVSEVGMPATVLSVEPMGREAMMTVDTPLGDLRFIEATAQPKYRPRDLLRLTFDNADTILFDAKGQRIPEAHATLKETAYA</sequence>
<dbReference type="AlphaFoldDB" id="A0A239K989"/>
<dbReference type="Gene3D" id="3.40.50.300">
    <property type="entry name" value="P-loop containing nucleotide triphosphate hydrolases"/>
    <property type="match status" value="1"/>
</dbReference>
<keyword evidence="3" id="KW-1003">Cell membrane</keyword>
<keyword evidence="4" id="KW-0547">Nucleotide-binding</keyword>
<dbReference type="FunFam" id="3.40.50.300:FF:000042">
    <property type="entry name" value="Maltose/maltodextrin ABC transporter, ATP-binding protein"/>
    <property type="match status" value="1"/>
</dbReference>
<dbReference type="InterPro" id="IPR008995">
    <property type="entry name" value="Mo/tungstate-bd_C_term_dom"/>
</dbReference>
<evidence type="ECO:0000256" key="2">
    <source>
        <dbReference type="ARBA" id="ARBA00022448"/>
    </source>
</evidence>
<evidence type="ECO:0000256" key="4">
    <source>
        <dbReference type="ARBA" id="ARBA00022741"/>
    </source>
</evidence>
<dbReference type="SUPFAM" id="SSF52540">
    <property type="entry name" value="P-loop containing nucleoside triphosphate hydrolases"/>
    <property type="match status" value="1"/>
</dbReference>
<dbReference type="GO" id="GO:0140359">
    <property type="term" value="F:ABC-type transporter activity"/>
    <property type="evidence" value="ECO:0007669"/>
    <property type="project" value="UniProtKB-ARBA"/>
</dbReference>
<dbReference type="InterPro" id="IPR017871">
    <property type="entry name" value="ABC_transporter-like_CS"/>
</dbReference>
<accession>A0A239K989</accession>
<dbReference type="InterPro" id="IPR013611">
    <property type="entry name" value="Transp-assoc_OB_typ2"/>
</dbReference>
<dbReference type="OrthoDB" id="9802264at2"/>
<dbReference type="PROSITE" id="PS00211">
    <property type="entry name" value="ABC_TRANSPORTER_1"/>
    <property type="match status" value="1"/>
</dbReference>
<name>A0A239K989_9RHOB</name>
<evidence type="ECO:0000313" key="10">
    <source>
        <dbReference type="Proteomes" id="UP000198440"/>
    </source>
</evidence>
<gene>
    <name evidence="9" type="ORF">SAMN04488078_106218</name>
</gene>
<evidence type="ECO:0000256" key="5">
    <source>
        <dbReference type="ARBA" id="ARBA00022840"/>
    </source>
</evidence>
<dbReference type="PANTHER" id="PTHR43875:SF15">
    <property type="entry name" value="TREHALOSE IMPORT ATP-BINDING PROTEIN SUGC"/>
    <property type="match status" value="1"/>
</dbReference>
<evidence type="ECO:0000256" key="1">
    <source>
        <dbReference type="ARBA" id="ARBA00005417"/>
    </source>
</evidence>
<evidence type="ECO:0000256" key="6">
    <source>
        <dbReference type="ARBA" id="ARBA00022967"/>
    </source>
</evidence>
<feature type="domain" description="ABC transporter" evidence="8">
    <location>
        <begin position="4"/>
        <end position="232"/>
    </location>
</feature>
<protein>
    <submittedName>
        <fullName evidence="9">Inositol-phosphate transport system ATP-binding protein</fullName>
    </submittedName>
</protein>
<evidence type="ECO:0000256" key="7">
    <source>
        <dbReference type="ARBA" id="ARBA00023136"/>
    </source>
</evidence>
<dbReference type="SUPFAM" id="SSF50331">
    <property type="entry name" value="MOP-like"/>
    <property type="match status" value="1"/>
</dbReference>
<keyword evidence="6" id="KW-1278">Translocase</keyword>
<dbReference type="InterPro" id="IPR003593">
    <property type="entry name" value="AAA+_ATPase"/>
</dbReference>
<dbReference type="InterPro" id="IPR047641">
    <property type="entry name" value="ABC_transpr_MalK/UgpC-like"/>
</dbReference>
<evidence type="ECO:0000259" key="8">
    <source>
        <dbReference type="PROSITE" id="PS50893"/>
    </source>
</evidence>
<dbReference type="GO" id="GO:0005524">
    <property type="term" value="F:ATP binding"/>
    <property type="evidence" value="ECO:0007669"/>
    <property type="project" value="UniProtKB-KW"/>
</dbReference>
<dbReference type="EMBL" id="FZON01000062">
    <property type="protein sequence ID" value="SNT14591.1"/>
    <property type="molecule type" value="Genomic_DNA"/>
</dbReference>
<dbReference type="Pfam" id="PF08402">
    <property type="entry name" value="TOBE_2"/>
    <property type="match status" value="1"/>
</dbReference>
<evidence type="ECO:0000313" key="9">
    <source>
        <dbReference type="EMBL" id="SNT14591.1"/>
    </source>
</evidence>
<dbReference type="InterPro" id="IPR003439">
    <property type="entry name" value="ABC_transporter-like_ATP-bd"/>
</dbReference>
<keyword evidence="2" id="KW-0813">Transport</keyword>
<dbReference type="SMART" id="SM00382">
    <property type="entry name" value="AAA"/>
    <property type="match status" value="1"/>
</dbReference>
<dbReference type="PANTHER" id="PTHR43875">
    <property type="entry name" value="MALTODEXTRIN IMPORT ATP-BINDING PROTEIN MSMX"/>
    <property type="match status" value="1"/>
</dbReference>